<keyword evidence="3" id="KW-1185">Reference proteome</keyword>
<dbReference type="EMBL" id="CAMXCT010000755">
    <property type="protein sequence ID" value="CAI3982843.1"/>
    <property type="molecule type" value="Genomic_DNA"/>
</dbReference>
<evidence type="ECO:0000313" key="3">
    <source>
        <dbReference type="Proteomes" id="UP001152797"/>
    </source>
</evidence>
<evidence type="ECO:0000313" key="1">
    <source>
        <dbReference type="EMBL" id="CAI3982843.1"/>
    </source>
</evidence>
<name>A0A9P1C0Y6_9DINO</name>
<dbReference type="OrthoDB" id="434786at2759"/>
<sequence length="182" mass="20643">MDVAPGAPFLVIRTSQDYRYDNFLSMLQVQCGDLWASGFPIDFIYLPCPRVGIINFVNHELCWMCFDVITRRMQMGTIRIIKVQQAMYQGLQTNLAVYYAKAGRRGLERKNAPKVFLEGQELPLRQALKSFVAPELIQHYRASFRSSTEASAAPGSENQDGRGWAGRTATRLLPYALPYAQK</sequence>
<protein>
    <submittedName>
        <fullName evidence="1">Uncharacterized protein</fullName>
    </submittedName>
</protein>
<dbReference type="Proteomes" id="UP001152797">
    <property type="component" value="Unassembled WGS sequence"/>
</dbReference>
<reference evidence="2" key="2">
    <citation type="submission" date="2024-04" db="EMBL/GenBank/DDBJ databases">
        <authorList>
            <person name="Chen Y."/>
            <person name="Shah S."/>
            <person name="Dougan E. K."/>
            <person name="Thang M."/>
            <person name="Chan C."/>
        </authorList>
    </citation>
    <scope>NUCLEOTIDE SEQUENCE [LARGE SCALE GENOMIC DNA]</scope>
</reference>
<reference evidence="1" key="1">
    <citation type="submission" date="2022-10" db="EMBL/GenBank/DDBJ databases">
        <authorList>
            <person name="Chen Y."/>
            <person name="Dougan E. K."/>
            <person name="Chan C."/>
            <person name="Rhodes N."/>
            <person name="Thang M."/>
        </authorList>
    </citation>
    <scope>NUCLEOTIDE SEQUENCE</scope>
</reference>
<comment type="caution">
    <text evidence="1">The sequence shown here is derived from an EMBL/GenBank/DDBJ whole genome shotgun (WGS) entry which is preliminary data.</text>
</comment>
<evidence type="ECO:0000313" key="2">
    <source>
        <dbReference type="EMBL" id="CAL1136218.1"/>
    </source>
</evidence>
<accession>A0A9P1C0Y6</accession>
<dbReference type="EMBL" id="CAMXCT030000755">
    <property type="protein sequence ID" value="CAL4770155.1"/>
    <property type="molecule type" value="Genomic_DNA"/>
</dbReference>
<organism evidence="1">
    <name type="scientific">Cladocopium goreaui</name>
    <dbReference type="NCBI Taxonomy" id="2562237"/>
    <lineage>
        <taxon>Eukaryota</taxon>
        <taxon>Sar</taxon>
        <taxon>Alveolata</taxon>
        <taxon>Dinophyceae</taxon>
        <taxon>Suessiales</taxon>
        <taxon>Symbiodiniaceae</taxon>
        <taxon>Cladocopium</taxon>
    </lineage>
</organism>
<proteinExistence type="predicted"/>
<dbReference type="AlphaFoldDB" id="A0A9P1C0Y6"/>
<gene>
    <name evidence="1" type="ORF">C1SCF055_LOCUS10506</name>
</gene>
<dbReference type="EMBL" id="CAMXCT020000755">
    <property type="protein sequence ID" value="CAL1136218.1"/>
    <property type="molecule type" value="Genomic_DNA"/>
</dbReference>